<keyword evidence="3 5" id="KW-0690">Ribosome biogenesis</keyword>
<accession>A0A9N6WXR0</accession>
<gene>
    <name evidence="7" type="primary">EOG090X07H9</name>
</gene>
<feature type="compositionally biased region" description="Polar residues" evidence="6">
    <location>
        <begin position="1"/>
        <end position="17"/>
    </location>
</feature>
<dbReference type="InterPro" id="IPR011687">
    <property type="entry name" value="Nop53/GLTSCR2"/>
</dbReference>
<evidence type="ECO:0000256" key="4">
    <source>
        <dbReference type="ARBA" id="ARBA00023242"/>
    </source>
</evidence>
<feature type="region of interest" description="Disordered" evidence="6">
    <location>
        <begin position="298"/>
        <end position="321"/>
    </location>
</feature>
<evidence type="ECO:0000256" key="2">
    <source>
        <dbReference type="ARBA" id="ARBA00018339"/>
    </source>
</evidence>
<dbReference type="PANTHER" id="PTHR14211:SF7">
    <property type="entry name" value="RIBOSOME BIOGENESIS PROTEIN NOP53"/>
    <property type="match status" value="1"/>
</dbReference>
<comment type="function">
    <text evidence="5">May play a role in ribosome biogenesis.</text>
</comment>
<comment type="similarity">
    <text evidence="1 5">Belongs to the NOP53 family.</text>
</comment>
<feature type="compositionally biased region" description="Basic residues" evidence="6">
    <location>
        <begin position="464"/>
        <end position="474"/>
    </location>
</feature>
<dbReference type="GO" id="GO:0008097">
    <property type="term" value="F:5S rRNA binding"/>
    <property type="evidence" value="ECO:0007669"/>
    <property type="project" value="TreeGrafter"/>
</dbReference>
<feature type="region of interest" description="Disordered" evidence="6">
    <location>
        <begin position="1"/>
        <end position="24"/>
    </location>
</feature>
<sequence length="474" mass="54584">MEASTTLGSWLVTNDGNVSGKKRKRIAKHKKKAWRVTSNVEDVEQFLETKRREERTGIVVSDLPTKDLLVIDDAPDTEEVPYNKPVGPLKKRKVREIGPLKCYAILTPSSAVNDPLKSRNRVRLPEERIDPLIKKIQDQRRAQGKIPKNLLQSMKDHKAHTAKLAKKAKPEKLRSKFDFDLWGSQGDCIMVGDKAVAVTDLSDEVKTYTMEKTGKRVYNRPKSMFNKTTGLPAIEYPHPGTSYNPTFEDHQALVNKACEVEVKELEKEAKIRRQVGPMFTKIPVVEKEATWMTEMSQGLAEDENNETTTEQPIVRPTKPKTRRQKIKAKVLKLREFRRLKLKNAKKRMNALNRLNKIKIELDDDEELNAAMAVRRKELAAKKMFKPAVVGRHKYVAPEIEVNLSEDIAGNMRNLKVEGNILLDRYKSLQKRNVIEPRIRQRVTLKYKPKTYVKRSHKETSGRRAQPKKNKKEFI</sequence>
<evidence type="ECO:0000256" key="5">
    <source>
        <dbReference type="PIRNR" id="PIRNR017302"/>
    </source>
</evidence>
<proteinExistence type="inferred from homology"/>
<dbReference type="GO" id="GO:0005730">
    <property type="term" value="C:nucleolus"/>
    <property type="evidence" value="ECO:0007669"/>
    <property type="project" value="UniProtKB-SubCell"/>
</dbReference>
<evidence type="ECO:0000256" key="3">
    <source>
        <dbReference type="ARBA" id="ARBA00022517"/>
    </source>
</evidence>
<dbReference type="GO" id="GO:0005654">
    <property type="term" value="C:nucleoplasm"/>
    <property type="evidence" value="ECO:0007669"/>
    <property type="project" value="UniProtKB-SubCell"/>
</dbReference>
<dbReference type="GO" id="GO:0006364">
    <property type="term" value="P:rRNA processing"/>
    <property type="evidence" value="ECO:0007669"/>
    <property type="project" value="TreeGrafter"/>
</dbReference>
<keyword evidence="4 5" id="KW-0539">Nucleus</keyword>
<dbReference type="AlphaFoldDB" id="A0A9N6WXR0"/>
<reference evidence="7" key="1">
    <citation type="submission" date="2021-04" db="EMBL/GenBank/DDBJ databases">
        <authorList>
            <person name="Cornetti L."/>
        </authorList>
    </citation>
    <scope>NUCLEOTIDE SEQUENCE</scope>
</reference>
<dbReference type="Pfam" id="PF07767">
    <property type="entry name" value="Nop53"/>
    <property type="match status" value="1"/>
</dbReference>
<dbReference type="PIRSF" id="PIRSF017302">
    <property type="entry name" value="Gltscr2"/>
    <property type="match status" value="1"/>
</dbReference>
<organism evidence="7">
    <name type="scientific">Evadne anonyx</name>
    <dbReference type="NCBI Taxonomy" id="141404"/>
    <lineage>
        <taxon>Eukaryota</taxon>
        <taxon>Metazoa</taxon>
        <taxon>Ecdysozoa</taxon>
        <taxon>Arthropoda</taxon>
        <taxon>Crustacea</taxon>
        <taxon>Branchiopoda</taxon>
        <taxon>Diplostraca</taxon>
        <taxon>Cladocera</taxon>
        <taxon>Onychopoda</taxon>
        <taxon>Podonidae</taxon>
        <taxon>Evadne</taxon>
    </lineage>
</organism>
<feature type="region of interest" description="Disordered" evidence="6">
    <location>
        <begin position="451"/>
        <end position="474"/>
    </location>
</feature>
<protein>
    <recommendedName>
        <fullName evidence="2 5">Ribosome biogenesis protein NOP53</fullName>
    </recommendedName>
</protein>
<dbReference type="PANTHER" id="PTHR14211">
    <property type="entry name" value="GLIOMA SUPPRESSOR CANDIDATE REGION GENE 2"/>
    <property type="match status" value="1"/>
</dbReference>
<evidence type="ECO:0000256" key="1">
    <source>
        <dbReference type="ARBA" id="ARBA00008838"/>
    </source>
</evidence>
<evidence type="ECO:0000256" key="6">
    <source>
        <dbReference type="SAM" id="MobiDB-lite"/>
    </source>
</evidence>
<dbReference type="GO" id="GO:0000027">
    <property type="term" value="P:ribosomal large subunit assembly"/>
    <property type="evidence" value="ECO:0007669"/>
    <property type="project" value="UniProtKB-UniRule"/>
</dbReference>
<name>A0A9N6WXR0_9CRUS</name>
<evidence type="ECO:0000313" key="7">
    <source>
        <dbReference type="EMBL" id="CAG4642559.1"/>
    </source>
</evidence>
<comment type="subcellular location">
    <subcellularLocation>
        <location evidence="5">Nucleus</location>
        <location evidence="5">Nucleolus</location>
    </subcellularLocation>
    <subcellularLocation>
        <location evidence="5">Nucleus</location>
        <location evidence="5">Nucleoplasm</location>
    </subcellularLocation>
</comment>
<dbReference type="EMBL" id="OC985904">
    <property type="protein sequence ID" value="CAG4642559.1"/>
    <property type="molecule type" value="Genomic_DNA"/>
</dbReference>